<evidence type="ECO:0000313" key="1">
    <source>
        <dbReference type="EMBL" id="SJZ30070.1"/>
    </source>
</evidence>
<sequence length="225" mass="24868">MSIIRGAVFDLDGTLLDSMNFWKDCGKDFVRAHGIEPEEGLSEKLYRMSMAQGALYLKQTYFPSASEEEIGKGIEQVLQDDYAKHIQLKDGAQETLDFLSSRGIPCALATATPEQLFRPALTRLNIESYFCAVLTCPALNTSKETPLIYQKAAELLKTAPEETVVFEDALIPIRTAYEAGFFTAGVYDSSCGNDISKIREYSCVFLESLADFTETVKNGALVIAQ</sequence>
<dbReference type="PANTHER" id="PTHR18901:SF38">
    <property type="entry name" value="PSEUDOURIDINE-5'-PHOSPHATASE"/>
    <property type="match status" value="1"/>
</dbReference>
<dbReference type="CDD" id="cd07505">
    <property type="entry name" value="HAD_BPGM-like"/>
    <property type="match status" value="1"/>
</dbReference>
<dbReference type="GeneID" id="78315682"/>
<dbReference type="OrthoDB" id="9797743at2"/>
<dbReference type="Gene3D" id="1.10.150.240">
    <property type="entry name" value="Putative phosphatase, domain 2"/>
    <property type="match status" value="1"/>
</dbReference>
<dbReference type="AlphaFoldDB" id="A0A1T4JIS4"/>
<reference evidence="1 2" key="1">
    <citation type="submission" date="2017-02" db="EMBL/GenBank/DDBJ databases">
        <authorList>
            <person name="Peterson S.W."/>
        </authorList>
    </citation>
    <scope>NUCLEOTIDE SEQUENCE [LARGE SCALE GENOMIC DNA]</scope>
    <source>
        <strain evidence="1 2">ATCC BAA-908</strain>
    </source>
</reference>
<dbReference type="InterPro" id="IPR036412">
    <property type="entry name" value="HAD-like_sf"/>
</dbReference>
<dbReference type="NCBIfam" id="TIGR01509">
    <property type="entry name" value="HAD-SF-IA-v3"/>
    <property type="match status" value="1"/>
</dbReference>
<name>A0A1T4JIS4_TREPO</name>
<dbReference type="Proteomes" id="UP000190423">
    <property type="component" value="Unassembled WGS sequence"/>
</dbReference>
<dbReference type="SFLD" id="SFLDG01129">
    <property type="entry name" value="C1.5:_HAD__Beta-PGM__Phosphata"/>
    <property type="match status" value="1"/>
</dbReference>
<evidence type="ECO:0000313" key="2">
    <source>
        <dbReference type="Proteomes" id="UP000190423"/>
    </source>
</evidence>
<dbReference type="PRINTS" id="PR00413">
    <property type="entry name" value="HADHALOGNASE"/>
</dbReference>
<dbReference type="STRING" id="261392.SAMN02745149_00362"/>
<accession>A0A1T4JIS4</accession>
<dbReference type="Pfam" id="PF13419">
    <property type="entry name" value="HAD_2"/>
    <property type="match status" value="1"/>
</dbReference>
<dbReference type="Gene3D" id="3.40.50.1000">
    <property type="entry name" value="HAD superfamily/HAD-like"/>
    <property type="match status" value="1"/>
</dbReference>
<dbReference type="PANTHER" id="PTHR18901">
    <property type="entry name" value="2-DEOXYGLUCOSE-6-PHOSPHATE PHOSPHATASE 2"/>
    <property type="match status" value="1"/>
</dbReference>
<dbReference type="GO" id="GO:0016791">
    <property type="term" value="F:phosphatase activity"/>
    <property type="evidence" value="ECO:0007669"/>
    <property type="project" value="TreeGrafter"/>
</dbReference>
<dbReference type="SFLD" id="SFLDS00003">
    <property type="entry name" value="Haloacid_Dehalogenase"/>
    <property type="match status" value="1"/>
</dbReference>
<dbReference type="InterPro" id="IPR023214">
    <property type="entry name" value="HAD_sf"/>
</dbReference>
<organism evidence="1 2">
    <name type="scientific">Treponema porcinum</name>
    <dbReference type="NCBI Taxonomy" id="261392"/>
    <lineage>
        <taxon>Bacteria</taxon>
        <taxon>Pseudomonadati</taxon>
        <taxon>Spirochaetota</taxon>
        <taxon>Spirochaetia</taxon>
        <taxon>Spirochaetales</taxon>
        <taxon>Treponemataceae</taxon>
        <taxon>Treponema</taxon>
    </lineage>
</organism>
<dbReference type="EMBL" id="FUWG01000003">
    <property type="protein sequence ID" value="SJZ30070.1"/>
    <property type="molecule type" value="Genomic_DNA"/>
</dbReference>
<dbReference type="InterPro" id="IPR006439">
    <property type="entry name" value="HAD-SF_hydro_IA"/>
</dbReference>
<keyword evidence="2" id="KW-1185">Reference proteome</keyword>
<protein>
    <submittedName>
        <fullName evidence="1">Haloacid dehalogenase superfamily, subfamily IA, variant 3 with third motif having DD or ED</fullName>
    </submittedName>
</protein>
<proteinExistence type="predicted"/>
<dbReference type="InterPro" id="IPR041492">
    <property type="entry name" value="HAD_2"/>
</dbReference>
<dbReference type="InterPro" id="IPR023198">
    <property type="entry name" value="PGP-like_dom2"/>
</dbReference>
<dbReference type="SUPFAM" id="SSF56784">
    <property type="entry name" value="HAD-like"/>
    <property type="match status" value="1"/>
</dbReference>
<gene>
    <name evidence="1" type="ORF">SAMN02745149_00362</name>
</gene>
<dbReference type="RefSeq" id="WP_078932292.1">
    <property type="nucleotide sequence ID" value="NZ_FUWG01000003.1"/>
</dbReference>